<evidence type="ECO:0000256" key="1">
    <source>
        <dbReference type="ARBA" id="ARBA00001922"/>
    </source>
</evidence>
<evidence type="ECO:0000256" key="12">
    <source>
        <dbReference type="ARBA" id="ARBA00047754"/>
    </source>
</evidence>
<dbReference type="Pfam" id="PF02867">
    <property type="entry name" value="Ribonuc_red_lgC"/>
    <property type="match status" value="1"/>
</dbReference>
<dbReference type="GO" id="GO:0004748">
    <property type="term" value="F:ribonucleoside-diphosphate reductase activity, thioredoxin disulfide as acceptor"/>
    <property type="evidence" value="ECO:0007669"/>
    <property type="project" value="UniProtKB-EC"/>
</dbReference>
<evidence type="ECO:0000256" key="4">
    <source>
        <dbReference type="ARBA" id="ARBA00014409"/>
    </source>
</evidence>
<comment type="function">
    <text evidence="11 13">Catalyzes the reduction of ribonucleotides to deoxyribonucleotides. May function to provide a pool of deoxyribonucleotide precursors for DNA repair during oxygen limitation and/or for immediate growth after restoration of oxygen.</text>
</comment>
<evidence type="ECO:0000256" key="8">
    <source>
        <dbReference type="ARBA" id="ARBA00023002"/>
    </source>
</evidence>
<gene>
    <name evidence="18" type="primary">nrdJ</name>
    <name evidence="18" type="ORF">SCNRRL3882_2061</name>
</gene>
<evidence type="ECO:0000259" key="16">
    <source>
        <dbReference type="Pfam" id="PF08471"/>
    </source>
</evidence>
<evidence type="ECO:0000256" key="10">
    <source>
        <dbReference type="ARBA" id="ARBA00023285"/>
    </source>
</evidence>
<evidence type="ECO:0000256" key="6">
    <source>
        <dbReference type="ARBA" id="ARBA00022634"/>
    </source>
</evidence>
<dbReference type="InterPro" id="IPR013344">
    <property type="entry name" value="RNR_NrdJ/NrdZ"/>
</dbReference>
<dbReference type="Gene3D" id="3.20.70.20">
    <property type="match status" value="1"/>
</dbReference>
<dbReference type="InterPro" id="IPR013678">
    <property type="entry name" value="RNR_2_N"/>
</dbReference>
<dbReference type="PANTHER" id="PTHR43371">
    <property type="entry name" value="VITAMIN B12-DEPENDENT RIBONUCLEOTIDE REDUCTASE"/>
    <property type="match status" value="1"/>
</dbReference>
<dbReference type="PANTHER" id="PTHR43371:SF1">
    <property type="entry name" value="RIBONUCLEOSIDE-DIPHOSPHATE REDUCTASE"/>
    <property type="match status" value="1"/>
</dbReference>
<keyword evidence="5 13" id="KW-0846">Cobalamin</keyword>
<dbReference type="NCBIfam" id="TIGR02504">
    <property type="entry name" value="NrdJ_Z"/>
    <property type="match status" value="1"/>
</dbReference>
<feature type="region of interest" description="Disordered" evidence="14">
    <location>
        <begin position="1"/>
        <end position="22"/>
    </location>
</feature>
<evidence type="ECO:0000256" key="5">
    <source>
        <dbReference type="ARBA" id="ARBA00022628"/>
    </source>
</evidence>
<keyword evidence="9" id="KW-1015">Disulfide bond</keyword>
<keyword evidence="7 13" id="KW-0547">Nucleotide-binding</keyword>
<name>A0A2N9B5G9_STRCX</name>
<evidence type="ECO:0000256" key="11">
    <source>
        <dbReference type="ARBA" id="ARBA00025437"/>
    </source>
</evidence>
<organism evidence="18 19">
    <name type="scientific">Streptomyces chartreusis NRRL 3882</name>
    <dbReference type="NCBI Taxonomy" id="1079985"/>
    <lineage>
        <taxon>Bacteria</taxon>
        <taxon>Bacillati</taxon>
        <taxon>Actinomycetota</taxon>
        <taxon>Actinomycetes</taxon>
        <taxon>Kitasatosporales</taxon>
        <taxon>Streptomycetaceae</taxon>
        <taxon>Streptomyces</taxon>
    </lineage>
</organism>
<dbReference type="CDD" id="cd02888">
    <property type="entry name" value="RNR_II_dimer"/>
    <property type="match status" value="1"/>
</dbReference>
<evidence type="ECO:0000256" key="3">
    <source>
        <dbReference type="ARBA" id="ARBA00012274"/>
    </source>
</evidence>
<dbReference type="Pfam" id="PF12637">
    <property type="entry name" value="TSCPD"/>
    <property type="match status" value="1"/>
</dbReference>
<comment type="cofactor">
    <cofactor evidence="1 13">
        <name>adenosylcob(III)alamin</name>
        <dbReference type="ChEBI" id="CHEBI:18408"/>
    </cofactor>
</comment>
<dbReference type="PRINTS" id="PR01183">
    <property type="entry name" value="RIBORDTASEM1"/>
</dbReference>
<dbReference type="Pfam" id="PF08471">
    <property type="entry name" value="Ribonuc_red_2_N"/>
    <property type="match status" value="1"/>
</dbReference>
<evidence type="ECO:0000256" key="13">
    <source>
        <dbReference type="RuleBase" id="RU364064"/>
    </source>
</evidence>
<feature type="domain" description="Ribonucleotide reductase class II vitamin B12-dependent N-terminal" evidence="16">
    <location>
        <begin position="47"/>
        <end position="137"/>
    </location>
</feature>
<dbReference type="SUPFAM" id="SSF51998">
    <property type="entry name" value="PFL-like glycyl radical enzymes"/>
    <property type="match status" value="1"/>
</dbReference>
<feature type="compositionally biased region" description="Low complexity" evidence="14">
    <location>
        <begin position="1"/>
        <end position="11"/>
    </location>
</feature>
<dbReference type="EMBL" id="LT963352">
    <property type="protein sequence ID" value="SOR78594.1"/>
    <property type="molecule type" value="Genomic_DNA"/>
</dbReference>
<dbReference type="NCBIfam" id="NF005122">
    <property type="entry name" value="PRK06556.1"/>
    <property type="match status" value="1"/>
</dbReference>
<evidence type="ECO:0000256" key="2">
    <source>
        <dbReference type="ARBA" id="ARBA00007405"/>
    </source>
</evidence>
<evidence type="ECO:0000313" key="19">
    <source>
        <dbReference type="Proteomes" id="UP000235464"/>
    </source>
</evidence>
<comment type="catalytic activity">
    <reaction evidence="12 13">
        <text>a 2'-deoxyribonucleoside 5'-diphosphate + [thioredoxin]-disulfide + H2O = a ribonucleoside 5'-diphosphate + [thioredoxin]-dithiol</text>
        <dbReference type="Rhea" id="RHEA:23252"/>
        <dbReference type="Rhea" id="RHEA-COMP:10698"/>
        <dbReference type="Rhea" id="RHEA-COMP:10700"/>
        <dbReference type="ChEBI" id="CHEBI:15377"/>
        <dbReference type="ChEBI" id="CHEBI:29950"/>
        <dbReference type="ChEBI" id="CHEBI:50058"/>
        <dbReference type="ChEBI" id="CHEBI:57930"/>
        <dbReference type="ChEBI" id="CHEBI:73316"/>
        <dbReference type="EC" id="1.17.4.1"/>
    </reaction>
</comment>
<evidence type="ECO:0000256" key="14">
    <source>
        <dbReference type="SAM" id="MobiDB-lite"/>
    </source>
</evidence>
<dbReference type="InterPro" id="IPR000788">
    <property type="entry name" value="RNR_lg_C"/>
</dbReference>
<keyword evidence="8 13" id="KW-0560">Oxidoreductase</keyword>
<dbReference type="InterPro" id="IPR050862">
    <property type="entry name" value="RdRp_reductase_class-2"/>
</dbReference>
<feature type="domain" description="TSCPD" evidence="17">
    <location>
        <begin position="743"/>
        <end position="843"/>
    </location>
</feature>
<keyword evidence="19" id="KW-1185">Reference proteome</keyword>
<proteinExistence type="inferred from homology"/>
<dbReference type="FunFam" id="3.20.70.20:FF:000007">
    <property type="entry name" value="Vitamin B12-dependent ribonucleotide reductase"/>
    <property type="match status" value="1"/>
</dbReference>
<keyword evidence="10 13" id="KW-0170">Cobalt</keyword>
<evidence type="ECO:0000259" key="17">
    <source>
        <dbReference type="Pfam" id="PF12637"/>
    </source>
</evidence>
<dbReference type="InterPro" id="IPR024434">
    <property type="entry name" value="TSCPD_dom"/>
</dbReference>
<accession>A0A2N9B5G9</accession>
<reference evidence="19" key="1">
    <citation type="submission" date="2017-11" db="EMBL/GenBank/DDBJ databases">
        <authorList>
            <person name="Wibberg D."/>
        </authorList>
    </citation>
    <scope>NUCLEOTIDE SEQUENCE [LARGE SCALE GENOMIC DNA]</scope>
</reference>
<evidence type="ECO:0000259" key="15">
    <source>
        <dbReference type="Pfam" id="PF02867"/>
    </source>
</evidence>
<dbReference type="GO" id="GO:0031419">
    <property type="term" value="F:cobalamin binding"/>
    <property type="evidence" value="ECO:0007669"/>
    <property type="project" value="UniProtKB-KW"/>
</dbReference>
<dbReference type="OrthoDB" id="9762933at2"/>
<evidence type="ECO:0000256" key="7">
    <source>
        <dbReference type="ARBA" id="ARBA00022741"/>
    </source>
</evidence>
<dbReference type="Proteomes" id="UP000235464">
    <property type="component" value="Chromosome I"/>
</dbReference>
<evidence type="ECO:0000313" key="18">
    <source>
        <dbReference type="EMBL" id="SOR78594.1"/>
    </source>
</evidence>
<comment type="similarity">
    <text evidence="2 13">Belongs to the ribonucleoside diphosphate reductase class-2 family.</text>
</comment>
<evidence type="ECO:0000256" key="9">
    <source>
        <dbReference type="ARBA" id="ARBA00023157"/>
    </source>
</evidence>
<keyword evidence="6 13" id="KW-0237">DNA synthesis</keyword>
<dbReference type="AlphaFoldDB" id="A0A2N9B5G9"/>
<sequence>MTETASGPARSSRAKSAKASKGLRIERIHTTPGVHPYDEVAWERRDVVMTNWRDGSVNFEQRGVEFPDFWSVNAVNIVTSKYFRGAVGTPQRETSLKQLIDRIVKTYRKAGEDHKYFASPADAEIFEHELAYALLHQIFSFNSPVWFNVGTKQPQQVSACFILSVDDSMESILDWYKEEGMIFKGGSGAGLNLSRIRSSKELLSSGGNASGPVSFMRGADASAGTIKSGGATRRAAKMVVLDVDHPDIEDFIETKVKEEEKIRVLRDAGFDMDLGGDDIASVQYQNANNSVRVNDEFMKAVEQGGQFGLRGRMTGEVIEEVDAKQLFRKIAEAAWACADPGIQYDDTINNWHTCPESGRITASNPCSEYMHLDNTSCNLASLNLMKFLKDDGKGNQSFEAERFQKVVELVITAMDISICFADFPTQKIGENTRAFRQLGIGYANLGALLMATGHAYDSDGGRSLAGAITSLMTGTAYRRSAELAAVVGPYDGYARNADAHKRVMKQHSDANDKAVRMDDLDTPVWAAASESWQDVLRLGEKNGFRNSQASVLAPTGTIGLAMSCDTTGVEPDLALVKFKKLVGGGSMQIVNGTVPQALRRLGYLEEQIEAIVAHIAEHGNVIDAPGLKPEHYEVFDCAMGERAISPMGHVRMMAAIQPWISGAISKTVNMPETATVEEVEEIYFEAWKLGVKALAIYRDNCKVGQPLSTKKWEEKAEEPAAVEAKVEKVVEYRPVRKRLPKGRPGITTSFTVGGAEGYMTANSYPDDGLGEVFLKMSKQGSTLAGMMDAFSIAVSVGLQYGVPLETYVSKFTNMRFEPAGMTDDPDVRMAQSIVDYIFRRLALDFLPFETRSALGIHSAEERQRHLETGSYEPNEDEVDVEGLAQSAPRAQELKAVSAPKNEEAAKPAPQQAHTSAELVEMQLGIQADAPLCFSCGTKMQRAGSCYICEGCGSTSGCS</sequence>
<dbReference type="GO" id="GO:0000166">
    <property type="term" value="F:nucleotide binding"/>
    <property type="evidence" value="ECO:0007669"/>
    <property type="project" value="UniProtKB-KW"/>
</dbReference>
<dbReference type="GO" id="GO:0071897">
    <property type="term" value="P:DNA biosynthetic process"/>
    <property type="evidence" value="ECO:0007669"/>
    <property type="project" value="UniProtKB-KW"/>
</dbReference>
<dbReference type="EC" id="1.17.4.1" evidence="3 13"/>
<protein>
    <recommendedName>
        <fullName evidence="4 13">Vitamin B12-dependent ribonucleotide reductase</fullName>
        <ecNumber evidence="3 13">1.17.4.1</ecNumber>
    </recommendedName>
</protein>
<feature type="domain" description="Ribonucleotide reductase large subunit C-terminal" evidence="15">
    <location>
        <begin position="158"/>
        <end position="697"/>
    </location>
</feature>
<dbReference type="GO" id="GO:0050897">
    <property type="term" value="F:cobalt ion binding"/>
    <property type="evidence" value="ECO:0007669"/>
    <property type="project" value="InterPro"/>
</dbReference>
<dbReference type="RefSeq" id="WP_010034867.1">
    <property type="nucleotide sequence ID" value="NZ_LT962942.1"/>
</dbReference>